<organism evidence="2 3">
    <name type="scientific">[Torrubiella] hemipterigena</name>
    <dbReference type="NCBI Taxonomy" id="1531966"/>
    <lineage>
        <taxon>Eukaryota</taxon>
        <taxon>Fungi</taxon>
        <taxon>Dikarya</taxon>
        <taxon>Ascomycota</taxon>
        <taxon>Pezizomycotina</taxon>
        <taxon>Sordariomycetes</taxon>
        <taxon>Hypocreomycetidae</taxon>
        <taxon>Hypocreales</taxon>
        <taxon>Clavicipitaceae</taxon>
        <taxon>Clavicipitaceae incertae sedis</taxon>
        <taxon>'Torrubiella' clade</taxon>
    </lineage>
</organism>
<feature type="region of interest" description="Disordered" evidence="1">
    <location>
        <begin position="268"/>
        <end position="293"/>
    </location>
</feature>
<dbReference type="Proteomes" id="UP000039046">
    <property type="component" value="Unassembled WGS sequence"/>
</dbReference>
<proteinExistence type="predicted"/>
<accession>A0A0A1SZU6</accession>
<feature type="region of interest" description="Disordered" evidence="1">
    <location>
        <begin position="669"/>
        <end position="691"/>
    </location>
</feature>
<dbReference type="HOGENOM" id="CLU_446907_0_0_1"/>
<feature type="compositionally biased region" description="Basic and acidic residues" evidence="1">
    <location>
        <begin position="276"/>
        <end position="291"/>
    </location>
</feature>
<dbReference type="EMBL" id="CDHN01000002">
    <property type="protein sequence ID" value="CEJ85813.1"/>
    <property type="molecule type" value="Genomic_DNA"/>
</dbReference>
<feature type="compositionally biased region" description="Basic residues" evidence="1">
    <location>
        <begin position="670"/>
        <end position="681"/>
    </location>
</feature>
<dbReference type="STRING" id="1531966.A0A0A1SZU6"/>
<evidence type="ECO:0000313" key="2">
    <source>
        <dbReference type="EMBL" id="CEJ85813.1"/>
    </source>
</evidence>
<keyword evidence="3" id="KW-1185">Reference proteome</keyword>
<dbReference type="AlphaFoldDB" id="A0A0A1SZU6"/>
<name>A0A0A1SZU6_9HYPO</name>
<evidence type="ECO:0000313" key="3">
    <source>
        <dbReference type="Proteomes" id="UP000039046"/>
    </source>
</evidence>
<feature type="region of interest" description="Disordered" evidence="1">
    <location>
        <begin position="181"/>
        <end position="224"/>
    </location>
</feature>
<feature type="compositionally biased region" description="Basic and acidic residues" evidence="1">
    <location>
        <begin position="214"/>
        <end position="223"/>
    </location>
</feature>
<evidence type="ECO:0000256" key="1">
    <source>
        <dbReference type="SAM" id="MobiDB-lite"/>
    </source>
</evidence>
<sequence length="691" mass="79261">MGRLGQKDGRIICSQERIPDFSSLHLASSSSLLSFQERRKKPCLQKPNLFWLHHHPHFHLHSAALQACCHTLQLYPTTQSCKASRSKRHAKGPLHFTQTHDRGIYTVVNMSTARDLSRIRTPRSRGPSSSPELDDELYSEYFDWQKYYQIDDQLPGIIHDIPSIIESLHIDSSARHFEMAGAYPSPYDSTTHSPRDSPPELDHAESTSPSENSFYERHPEEPYHPSAASLKQVQAGDDHWTVTAHKHPVSFQYPREIQVSQNAVLDNSTTTANYGRLEKESSNKRQRHLADPEETAYVRKSGACVPCRVKKLKCQHYGVCPTCRKDFPDHPHIVCIRETPLRAWPILGKAADVWSKSAIEEFHHLREPKFYAGTPREIEVYFTKDIKNAVGLAVTVQAYRTSLDGATTKTAAFPRDLAPSAQQLQAWAEAQIRQEYRENFQTAIPNFLMAYAHDGHGLEKHSFVVKVHQMYCFFRIWKTASFWCRDPSKNIVSLPTSVRARLRDHCKNLLKGLEYDVLKEMDDILARQGTPKDTQRLALSASMWQLILMHRELLLAFPGHIADMEKSKASDATYVANLKGNYRWLGDTAFPLITTFYHYQFRMKKNLSPPDDWLKSSGYPERARKSKALRQLTNAILDSRKAFYAKVQSSKHDIDRLLNMVVVNHELKKLNARSRRPKSGSKSRDDDDDDY</sequence>
<reference evidence="2 3" key="1">
    <citation type="journal article" date="2015" name="Genome Announc.">
        <title>Draft Genome Sequence and Gene Annotation of the Entomopathogenic Fungus Verticillium hemipterigenum.</title>
        <authorList>
            <person name="Horn F."/>
            <person name="Habel A."/>
            <person name="Scharf D.H."/>
            <person name="Dworschak J."/>
            <person name="Brakhage A.A."/>
            <person name="Guthke R."/>
            <person name="Hertweck C."/>
            <person name="Linde J."/>
        </authorList>
    </citation>
    <scope>NUCLEOTIDE SEQUENCE [LARGE SCALE GENOMIC DNA]</scope>
</reference>
<protein>
    <submittedName>
        <fullName evidence="2">Uncharacterized protein</fullName>
    </submittedName>
</protein>
<gene>
    <name evidence="2" type="ORF">VHEMI03923</name>
</gene>
<dbReference type="OrthoDB" id="5426982at2759"/>
<feature type="compositionally biased region" description="Basic and acidic residues" evidence="1">
    <location>
        <begin position="193"/>
        <end position="205"/>
    </location>
</feature>